<dbReference type="EMBL" id="OCMY01000004">
    <property type="protein sequence ID" value="SOD61535.1"/>
    <property type="molecule type" value="Genomic_DNA"/>
</dbReference>
<dbReference type="RefSeq" id="WP_097098587.1">
    <property type="nucleotide sequence ID" value="NZ_OCMY01000004.1"/>
</dbReference>
<evidence type="ECO:0000313" key="2">
    <source>
        <dbReference type="Proteomes" id="UP000219271"/>
    </source>
</evidence>
<gene>
    <name evidence="1" type="ORF">SAMN06273570_5185</name>
</gene>
<proteinExistence type="predicted"/>
<evidence type="ECO:0000313" key="1">
    <source>
        <dbReference type="EMBL" id="SOD61535.1"/>
    </source>
</evidence>
<reference evidence="2" key="1">
    <citation type="submission" date="2017-09" db="EMBL/GenBank/DDBJ databases">
        <authorList>
            <person name="Varghese N."/>
            <person name="Submissions S."/>
        </authorList>
    </citation>
    <scope>NUCLEOTIDE SEQUENCE [LARGE SCALE GENOMIC DNA]</scope>
    <source>
        <strain evidence="2">JKS000234</strain>
    </source>
</reference>
<sequence>MRDGTVTQLVDEIEILAEAVKASPAELMAALSIIIVENLNAHESNILKVDAGEQRLLITLEGPPPARH</sequence>
<keyword evidence="2" id="KW-1185">Reference proteome</keyword>
<organism evidence="1 2">
    <name type="scientific">Candidatus Pantoea floridensis</name>
    <dbReference type="NCBI Taxonomy" id="1938870"/>
    <lineage>
        <taxon>Bacteria</taxon>
        <taxon>Pseudomonadati</taxon>
        <taxon>Pseudomonadota</taxon>
        <taxon>Gammaproteobacteria</taxon>
        <taxon>Enterobacterales</taxon>
        <taxon>Erwiniaceae</taxon>
        <taxon>Pantoea</taxon>
    </lineage>
</organism>
<dbReference type="Proteomes" id="UP000219271">
    <property type="component" value="Unassembled WGS sequence"/>
</dbReference>
<protein>
    <submittedName>
        <fullName evidence="1">Uncharacterized protein</fullName>
    </submittedName>
</protein>
<dbReference type="AlphaFoldDB" id="A0A286DSB3"/>
<name>A0A286DSB3_9GAMM</name>
<accession>A0A286DSB3</accession>